<feature type="transmembrane region" description="Helical" evidence="2">
    <location>
        <begin position="12"/>
        <end position="36"/>
    </location>
</feature>
<dbReference type="EMBL" id="CP046171">
    <property type="protein sequence ID" value="QIS04238.1"/>
    <property type="molecule type" value="Genomic_DNA"/>
</dbReference>
<gene>
    <name evidence="3" type="ORF">F5X71_19570</name>
</gene>
<dbReference type="AlphaFoldDB" id="A0A6G9XTK8"/>
<feature type="region of interest" description="Disordered" evidence="1">
    <location>
        <begin position="275"/>
        <end position="306"/>
    </location>
</feature>
<feature type="compositionally biased region" description="Polar residues" evidence="1">
    <location>
        <begin position="294"/>
        <end position="306"/>
    </location>
</feature>
<keyword evidence="2" id="KW-0472">Membrane</keyword>
<proteinExistence type="predicted"/>
<dbReference type="Proteomes" id="UP000501705">
    <property type="component" value="Chromosome"/>
</dbReference>
<evidence type="ECO:0000313" key="3">
    <source>
        <dbReference type="EMBL" id="QIS04238.1"/>
    </source>
</evidence>
<sequence length="429" mass="44669">MTDSRPGPGGKALSIVAGAVGVVLLLVVGVVIGFVVRDRVGAGASGTPLPAPARYSTAAVTNACDLVDRTPLTKWASTPDDTRTQVSGDSGTLSCVVRYANKPGEGFPMNTASLRVRADVVDGSAERVYAHWTRSAAELVDPGSQVSSGEFTGIGTKGYWQFEADNFGGIVDAEYVVCVWDAGAAVQVRIALSREKAAPVIGRDELDAVARSQARKVLDGLRQNNGESTSAAATSSSVVRSSAAGTATAQAPAPGDYSMNGVANACDLIDPTPLLRWSATPDRPPVHDERPPSADNSGSLSCQLGYQSQSGDGVHWNQAAIDLHVEFTAPGAAPVYDEWKQKDTAPRPGVNSGELTGLGTQAYWHTAVADSSSTTGTDYVVGAQDSNVSVRVRIPILRQHGEPPVDSAAVGAIARDQAERVLDGLHCHR</sequence>
<feature type="compositionally biased region" description="Low complexity" evidence="1">
    <location>
        <begin position="228"/>
        <end position="241"/>
    </location>
</feature>
<evidence type="ECO:0000256" key="1">
    <source>
        <dbReference type="SAM" id="MobiDB-lite"/>
    </source>
</evidence>
<evidence type="ECO:0008006" key="5">
    <source>
        <dbReference type="Google" id="ProtNLM"/>
    </source>
</evidence>
<accession>A0A6G9XTK8</accession>
<feature type="region of interest" description="Disordered" evidence="1">
    <location>
        <begin position="220"/>
        <end position="241"/>
    </location>
</feature>
<reference evidence="3 4" key="1">
    <citation type="journal article" date="2019" name="ACS Chem. Biol.">
        <title>Identification and Mobilization of a Cryptic Antibiotic Biosynthesis Gene Locus from a Human-Pathogenic Nocardia Isolate.</title>
        <authorList>
            <person name="Herisse M."/>
            <person name="Ishida K."/>
            <person name="Porter J.L."/>
            <person name="Howden B."/>
            <person name="Hertweck C."/>
            <person name="Stinear T.P."/>
            <person name="Pidot S.J."/>
        </authorList>
    </citation>
    <scope>NUCLEOTIDE SEQUENCE [LARGE SCALE GENOMIC DNA]</scope>
    <source>
        <strain evidence="3 4">AUSMDU00024985</strain>
    </source>
</reference>
<name>A0A6G9XTK8_NOCBR</name>
<organism evidence="3 4">
    <name type="scientific">Nocardia brasiliensis</name>
    <dbReference type="NCBI Taxonomy" id="37326"/>
    <lineage>
        <taxon>Bacteria</taxon>
        <taxon>Bacillati</taxon>
        <taxon>Actinomycetota</taxon>
        <taxon>Actinomycetes</taxon>
        <taxon>Mycobacteriales</taxon>
        <taxon>Nocardiaceae</taxon>
        <taxon>Nocardia</taxon>
    </lineage>
</organism>
<keyword evidence="2" id="KW-0812">Transmembrane</keyword>
<dbReference type="RefSeq" id="WP_167463357.1">
    <property type="nucleotide sequence ID" value="NZ_CP046171.1"/>
</dbReference>
<evidence type="ECO:0000256" key="2">
    <source>
        <dbReference type="SAM" id="Phobius"/>
    </source>
</evidence>
<keyword evidence="2" id="KW-1133">Transmembrane helix</keyword>
<evidence type="ECO:0000313" key="4">
    <source>
        <dbReference type="Proteomes" id="UP000501705"/>
    </source>
</evidence>
<protein>
    <recommendedName>
        <fullName evidence="5">DUF3558 domain-containing protein</fullName>
    </recommendedName>
</protein>